<evidence type="ECO:0000256" key="1">
    <source>
        <dbReference type="ARBA" id="ARBA00009388"/>
    </source>
</evidence>
<dbReference type="Gene3D" id="3.10.450.490">
    <property type="match status" value="1"/>
</dbReference>
<dbReference type="Pfam" id="PF02868">
    <property type="entry name" value="Peptidase_M4_C"/>
    <property type="match status" value="1"/>
</dbReference>
<keyword evidence="15" id="KW-1185">Reference proteome</keyword>
<proteinExistence type="inferred from homology"/>
<keyword evidence="7" id="KW-0482">Metalloprotease</keyword>
<keyword evidence="5" id="KW-0378">Hydrolase</keyword>
<dbReference type="RefSeq" id="WP_207363772.1">
    <property type="nucleotide sequence ID" value="NZ_JAFMYV010000002.1"/>
</dbReference>
<feature type="domain" description="Peptidase M4" evidence="10">
    <location>
        <begin position="304"/>
        <end position="461"/>
    </location>
</feature>
<dbReference type="PRINTS" id="PR00730">
    <property type="entry name" value="THERMOLYSIN"/>
</dbReference>
<evidence type="ECO:0000256" key="9">
    <source>
        <dbReference type="SAM" id="SignalP"/>
    </source>
</evidence>
<sequence>MNHTLYLTALLTTLAGGIALAQTPQLARPADLTTGPVETGLPGFSRKQKTAVADPTLARRLNAAEAPLPTSRMQPQTLTATGKAPLQVPPLRLKIVRDSRSGLPIYIENLNPRPGTNRNGRRSAQAAAYAFLGEIKGLLGMGSPEQSLQIRQTIADDDLGQTHYRMAQTHRGVPVYGAELAVHLTNGEVTLVNGQYQPIPATLDVQPELSLAAAGKAALRDVGKTIPVRMFGQNVLKMEPVSGSLCVYAGSADQPAPARLAYDLTVRPNLVQRWQYVVDAQTGAVLAKHNSTCSIDGSKDASARDLNGVTRSFKTYLYGNTYILLDASREIFDKTKSKLPDNPVGGLWTIDAANTYGDNIEVRQVASANNTNWTPTAASAQYNVGIAYDYFLKTFKRKSINGSGGTITSIINVNDPETGKGMDNAYWNGEYMLYGNGDKGFKPLAGALDVAGHEMSHGVIQNTANLAYQGQSGALNESFADVFGVLIDRANWTLGEDVVVAKYFPSGALRSMANPNQGGTNDNGYQPKTMAQYENTTEDNGGVHINSGIPNYAFYLFASNASVGKDKAEQVYYKALTQYLTRSSKFIDLRLAIIRAATDTYGASSAEVNAAKAAFDAVGIVEGSSTPVDTKPTIPASTGQDFISVVDVSSGKLFTTTYPVTTFTARSTSKLLRRPSVTDDGKVAVFVGSDGKIRASSLTSPASETVISQEAGWANVAVSKDGTRLAALTDKQDGKMYVYSFDLGKWQTFKLYNPTTAQGVKTGEVAYADSFEWDYSGEYVIYDAFNKLKNASGTAVDYWDVGILHAWDGAKKNFADGVIEKLFTDLDEGVSIGNPSFAKTAPNVIAFDYFDENDQSYYVLGANIETSDVQALYTNNTLGFPSYSRTDNAVVFGTVDKNSKEAVALIGVDADKISPKGSASPLITGAKWPVWYSNVARALPNRVSQTLTFNLPSSRFLNEGDLTLSATSSANLPVGFKVMSGAATLSGNVLKMSAVGQVVVRAFQDGNAQTYAATPVDRTIDVQQLLATEPTWVGDVRLFPNPTRSRLSVELPTGVTWQKADLVSTGGATVQQQTNALQKPLELDVSALPAGLYVITIDTDKGRVQRKVLRE</sequence>
<dbReference type="Pfam" id="PF07504">
    <property type="entry name" value="FTP"/>
    <property type="match status" value="1"/>
</dbReference>
<dbReference type="InterPro" id="IPR001570">
    <property type="entry name" value="Peptidase_M4_C_domain"/>
</dbReference>
<dbReference type="EMBL" id="JAFMYV010000002">
    <property type="protein sequence ID" value="MBO0936238.1"/>
    <property type="molecule type" value="Genomic_DNA"/>
</dbReference>
<keyword evidence="4 9" id="KW-0732">Signal</keyword>
<dbReference type="GO" id="GO:0006508">
    <property type="term" value="P:proteolysis"/>
    <property type="evidence" value="ECO:0007669"/>
    <property type="project" value="UniProtKB-KW"/>
</dbReference>
<dbReference type="InterPro" id="IPR050728">
    <property type="entry name" value="Zinc_Metalloprotease_M4"/>
</dbReference>
<dbReference type="Gene3D" id="1.10.390.10">
    <property type="entry name" value="Neutral Protease Domain 2"/>
    <property type="match status" value="1"/>
</dbReference>
<dbReference type="AlphaFoldDB" id="A0A939GED7"/>
<dbReference type="Gene3D" id="3.10.170.10">
    <property type="match status" value="1"/>
</dbReference>
<gene>
    <name evidence="14" type="ORF">J2I47_06735</name>
</gene>
<feature type="domain" description="FTP" evidence="12">
    <location>
        <begin position="147"/>
        <end position="196"/>
    </location>
</feature>
<evidence type="ECO:0000256" key="4">
    <source>
        <dbReference type="ARBA" id="ARBA00022729"/>
    </source>
</evidence>
<dbReference type="PANTHER" id="PTHR33794:SF1">
    <property type="entry name" value="BACILLOLYSIN"/>
    <property type="match status" value="1"/>
</dbReference>
<feature type="active site" evidence="8">
    <location>
        <position position="454"/>
    </location>
</feature>
<dbReference type="Pfam" id="PF01447">
    <property type="entry name" value="Peptidase_M4"/>
    <property type="match status" value="1"/>
</dbReference>
<dbReference type="PANTHER" id="PTHR33794">
    <property type="entry name" value="BACILLOLYSIN"/>
    <property type="match status" value="1"/>
</dbReference>
<comment type="similarity">
    <text evidence="1">Belongs to the peptidase M4 family.</text>
</comment>
<evidence type="ECO:0000256" key="7">
    <source>
        <dbReference type="ARBA" id="ARBA00023049"/>
    </source>
</evidence>
<dbReference type="SUPFAM" id="SSF55486">
    <property type="entry name" value="Metalloproteases ('zincins'), catalytic domain"/>
    <property type="match status" value="1"/>
</dbReference>
<evidence type="ECO:0000313" key="15">
    <source>
        <dbReference type="Proteomes" id="UP000664034"/>
    </source>
</evidence>
<feature type="domain" description="Secretion system C-terminal sorting" evidence="13">
    <location>
        <begin position="1038"/>
        <end position="1108"/>
    </location>
</feature>
<evidence type="ECO:0000259" key="13">
    <source>
        <dbReference type="Pfam" id="PF18962"/>
    </source>
</evidence>
<dbReference type="NCBIfam" id="TIGR04183">
    <property type="entry name" value="Por_Secre_tail"/>
    <property type="match status" value="1"/>
</dbReference>
<dbReference type="CDD" id="cd09597">
    <property type="entry name" value="M4_TLP"/>
    <property type="match status" value="1"/>
</dbReference>
<feature type="domain" description="Peptidase M4 C-terminal" evidence="11">
    <location>
        <begin position="464"/>
        <end position="620"/>
    </location>
</feature>
<dbReference type="InterPro" id="IPR026444">
    <property type="entry name" value="Secre_tail"/>
</dbReference>
<dbReference type="Pfam" id="PF18962">
    <property type="entry name" value="Por_Secre_tail"/>
    <property type="match status" value="1"/>
</dbReference>
<dbReference type="InterPro" id="IPR011096">
    <property type="entry name" value="FTP_domain"/>
</dbReference>
<dbReference type="InterPro" id="IPR027268">
    <property type="entry name" value="Peptidase_M4/M1_CTD_sf"/>
</dbReference>
<dbReference type="SUPFAM" id="SSF82171">
    <property type="entry name" value="DPP6 N-terminal domain-like"/>
    <property type="match status" value="1"/>
</dbReference>
<feature type="signal peptide" evidence="9">
    <location>
        <begin position="1"/>
        <end position="21"/>
    </location>
</feature>
<organism evidence="14 15">
    <name type="scientific">Fibrella rubiginis</name>
    <dbReference type="NCBI Taxonomy" id="2817060"/>
    <lineage>
        <taxon>Bacteria</taxon>
        <taxon>Pseudomonadati</taxon>
        <taxon>Bacteroidota</taxon>
        <taxon>Cytophagia</taxon>
        <taxon>Cytophagales</taxon>
        <taxon>Spirosomataceae</taxon>
        <taxon>Fibrella</taxon>
    </lineage>
</organism>
<dbReference type="Proteomes" id="UP000664034">
    <property type="component" value="Unassembled WGS sequence"/>
</dbReference>
<evidence type="ECO:0000259" key="12">
    <source>
        <dbReference type="Pfam" id="PF07504"/>
    </source>
</evidence>
<keyword evidence="3" id="KW-0479">Metal-binding</keyword>
<evidence type="ECO:0000259" key="11">
    <source>
        <dbReference type="Pfam" id="PF02868"/>
    </source>
</evidence>
<accession>A0A939GED7</accession>
<feature type="chain" id="PRO_5037543138" evidence="9">
    <location>
        <begin position="22"/>
        <end position="1111"/>
    </location>
</feature>
<dbReference type="InterPro" id="IPR023612">
    <property type="entry name" value="Peptidase_M4"/>
</dbReference>
<evidence type="ECO:0000313" key="14">
    <source>
        <dbReference type="EMBL" id="MBO0936238.1"/>
    </source>
</evidence>
<name>A0A939GED7_9BACT</name>
<keyword evidence="2" id="KW-0645">Protease</keyword>
<evidence type="ECO:0000256" key="6">
    <source>
        <dbReference type="ARBA" id="ARBA00022833"/>
    </source>
</evidence>
<evidence type="ECO:0000259" key="10">
    <source>
        <dbReference type="Pfam" id="PF01447"/>
    </source>
</evidence>
<dbReference type="GO" id="GO:0004222">
    <property type="term" value="F:metalloendopeptidase activity"/>
    <property type="evidence" value="ECO:0007669"/>
    <property type="project" value="InterPro"/>
</dbReference>
<protein>
    <submittedName>
        <fullName evidence="14">M4 family metallopeptidase</fullName>
    </submittedName>
</protein>
<dbReference type="InterPro" id="IPR013856">
    <property type="entry name" value="Peptidase_M4_domain"/>
</dbReference>
<comment type="caution">
    <text evidence="14">The sequence shown here is derived from an EMBL/GenBank/DDBJ whole genome shotgun (WGS) entry which is preliminary data.</text>
</comment>
<evidence type="ECO:0000256" key="3">
    <source>
        <dbReference type="ARBA" id="ARBA00022723"/>
    </source>
</evidence>
<evidence type="ECO:0000256" key="5">
    <source>
        <dbReference type="ARBA" id="ARBA00022801"/>
    </source>
</evidence>
<keyword evidence="6" id="KW-0862">Zinc</keyword>
<feature type="active site" description="Proton donor" evidence="8">
    <location>
        <position position="544"/>
    </location>
</feature>
<evidence type="ECO:0000256" key="2">
    <source>
        <dbReference type="ARBA" id="ARBA00022670"/>
    </source>
</evidence>
<dbReference type="GO" id="GO:0046872">
    <property type="term" value="F:metal ion binding"/>
    <property type="evidence" value="ECO:0007669"/>
    <property type="project" value="UniProtKB-KW"/>
</dbReference>
<evidence type="ECO:0000256" key="8">
    <source>
        <dbReference type="PIRSR" id="PIRSR623612-1"/>
    </source>
</evidence>
<reference evidence="14" key="1">
    <citation type="submission" date="2021-03" db="EMBL/GenBank/DDBJ databases">
        <title>Fibrella sp. HMF5335 genome sequencing and assembly.</title>
        <authorList>
            <person name="Kang H."/>
            <person name="Kim H."/>
            <person name="Bae S."/>
            <person name="Joh K."/>
        </authorList>
    </citation>
    <scope>NUCLEOTIDE SEQUENCE</scope>
    <source>
        <strain evidence="14">HMF5335</strain>
    </source>
</reference>